<evidence type="ECO:0000256" key="7">
    <source>
        <dbReference type="ARBA" id="ARBA00023242"/>
    </source>
</evidence>
<evidence type="ECO:0000256" key="6">
    <source>
        <dbReference type="ARBA" id="ARBA00023163"/>
    </source>
</evidence>
<dbReference type="SMART" id="SM00906">
    <property type="entry name" value="Fungal_trans"/>
    <property type="match status" value="1"/>
</dbReference>
<dbReference type="GO" id="GO:0000981">
    <property type="term" value="F:DNA-binding transcription factor activity, RNA polymerase II-specific"/>
    <property type="evidence" value="ECO:0007669"/>
    <property type="project" value="InterPro"/>
</dbReference>
<feature type="domain" description="Zn(2)-C6 fungal-type" evidence="9">
    <location>
        <begin position="67"/>
        <end position="96"/>
    </location>
</feature>
<feature type="compositionally biased region" description="Polar residues" evidence="8">
    <location>
        <begin position="153"/>
        <end position="168"/>
    </location>
</feature>
<dbReference type="OrthoDB" id="5373550at2759"/>
<feature type="compositionally biased region" description="Polar residues" evidence="8">
    <location>
        <begin position="28"/>
        <end position="43"/>
    </location>
</feature>
<dbReference type="FunFam" id="4.10.240.10:FF:000006">
    <property type="entry name" value="Positive regulator of purine utilization"/>
    <property type="match status" value="1"/>
</dbReference>
<dbReference type="InterPro" id="IPR036864">
    <property type="entry name" value="Zn2-C6_fun-type_DNA-bd_sf"/>
</dbReference>
<dbReference type="SUPFAM" id="SSF57701">
    <property type="entry name" value="Zn2/Cys6 DNA-binding domain"/>
    <property type="match status" value="1"/>
</dbReference>
<evidence type="ECO:0000256" key="2">
    <source>
        <dbReference type="ARBA" id="ARBA00022723"/>
    </source>
</evidence>
<dbReference type="CDD" id="cd14723">
    <property type="entry name" value="ZIP_Ppr1"/>
    <property type="match status" value="1"/>
</dbReference>
<keyword evidence="2" id="KW-0479">Metal-binding</keyword>
<dbReference type="GO" id="GO:0008270">
    <property type="term" value="F:zinc ion binding"/>
    <property type="evidence" value="ECO:0007669"/>
    <property type="project" value="InterPro"/>
</dbReference>
<dbReference type="PROSITE" id="PS00463">
    <property type="entry name" value="ZN2_CY6_FUNGAL_1"/>
    <property type="match status" value="1"/>
</dbReference>
<dbReference type="Gene3D" id="4.10.240.10">
    <property type="entry name" value="Zn(2)-C6 fungal-type DNA-binding domain"/>
    <property type="match status" value="1"/>
</dbReference>
<accession>A0A9W9NV14</accession>
<dbReference type="SMART" id="SM00066">
    <property type="entry name" value="GAL4"/>
    <property type="match status" value="1"/>
</dbReference>
<reference evidence="10" key="1">
    <citation type="submission" date="2022-11" db="EMBL/GenBank/DDBJ databases">
        <authorList>
            <person name="Petersen C."/>
        </authorList>
    </citation>
    <scope>NUCLEOTIDE SEQUENCE</scope>
    <source>
        <strain evidence="10">IBT 19713</strain>
    </source>
</reference>
<keyword evidence="3" id="KW-0862">Zinc</keyword>
<dbReference type="PANTHER" id="PTHR47782">
    <property type="entry name" value="ZN(II)2CYS6 TRANSCRIPTION FACTOR (EUROFUNG)-RELATED"/>
    <property type="match status" value="1"/>
</dbReference>
<dbReference type="PANTHER" id="PTHR47782:SF1">
    <property type="entry name" value="PYRIMIDINE PATHWAY REGULATORY PROTEIN 1"/>
    <property type="match status" value="1"/>
</dbReference>
<dbReference type="InterPro" id="IPR007219">
    <property type="entry name" value="XnlR_reg_dom"/>
</dbReference>
<name>A0A9W9NV14_9EURO</name>
<keyword evidence="4" id="KW-0805">Transcription regulation</keyword>
<dbReference type="GeneID" id="83204155"/>
<feature type="compositionally biased region" description="Basic and acidic residues" evidence="8">
    <location>
        <begin position="833"/>
        <end position="843"/>
    </location>
</feature>
<dbReference type="Pfam" id="PF04082">
    <property type="entry name" value="Fungal_trans"/>
    <property type="match status" value="1"/>
</dbReference>
<reference evidence="10" key="2">
    <citation type="journal article" date="2023" name="IMA Fungus">
        <title>Comparative genomic study of the Penicillium genus elucidates a diverse pangenome and 15 lateral gene transfer events.</title>
        <authorList>
            <person name="Petersen C."/>
            <person name="Sorensen T."/>
            <person name="Nielsen M.R."/>
            <person name="Sondergaard T.E."/>
            <person name="Sorensen J.L."/>
            <person name="Fitzpatrick D.A."/>
            <person name="Frisvad J.C."/>
            <person name="Nielsen K.L."/>
        </authorList>
    </citation>
    <scope>NUCLEOTIDE SEQUENCE</scope>
    <source>
        <strain evidence="10">IBT 19713</strain>
    </source>
</reference>
<dbReference type="CDD" id="cd00067">
    <property type="entry name" value="GAL4"/>
    <property type="match status" value="1"/>
</dbReference>
<keyword evidence="6" id="KW-0804">Transcription</keyword>
<dbReference type="GO" id="GO:0005634">
    <property type="term" value="C:nucleus"/>
    <property type="evidence" value="ECO:0007669"/>
    <property type="project" value="UniProtKB-SubCell"/>
</dbReference>
<feature type="region of interest" description="Disordered" evidence="8">
    <location>
        <begin position="830"/>
        <end position="849"/>
    </location>
</feature>
<dbReference type="Proteomes" id="UP001150941">
    <property type="component" value="Unassembled WGS sequence"/>
</dbReference>
<keyword evidence="7" id="KW-0539">Nucleus</keyword>
<comment type="caution">
    <text evidence="10">The sequence shown here is derived from an EMBL/GenBank/DDBJ whole genome shotgun (WGS) entry which is preliminary data.</text>
</comment>
<evidence type="ECO:0000256" key="4">
    <source>
        <dbReference type="ARBA" id="ARBA00023015"/>
    </source>
</evidence>
<organism evidence="10 11">
    <name type="scientific">Penicillium chermesinum</name>
    <dbReference type="NCBI Taxonomy" id="63820"/>
    <lineage>
        <taxon>Eukaryota</taxon>
        <taxon>Fungi</taxon>
        <taxon>Dikarya</taxon>
        <taxon>Ascomycota</taxon>
        <taxon>Pezizomycotina</taxon>
        <taxon>Eurotiomycetes</taxon>
        <taxon>Eurotiomycetidae</taxon>
        <taxon>Eurotiales</taxon>
        <taxon>Aspergillaceae</taxon>
        <taxon>Penicillium</taxon>
    </lineage>
</organism>
<evidence type="ECO:0000313" key="11">
    <source>
        <dbReference type="Proteomes" id="UP001150941"/>
    </source>
</evidence>
<evidence type="ECO:0000256" key="3">
    <source>
        <dbReference type="ARBA" id="ARBA00022833"/>
    </source>
</evidence>
<dbReference type="CDD" id="cd12148">
    <property type="entry name" value="fungal_TF_MHR"/>
    <property type="match status" value="1"/>
</dbReference>
<feature type="region of interest" description="Disordered" evidence="8">
    <location>
        <begin position="338"/>
        <end position="363"/>
    </location>
</feature>
<dbReference type="EMBL" id="JAPQKS010000005">
    <property type="protein sequence ID" value="KAJ5226331.1"/>
    <property type="molecule type" value="Genomic_DNA"/>
</dbReference>
<gene>
    <name evidence="10" type="ORF">N7468_007556</name>
</gene>
<evidence type="ECO:0000259" key="9">
    <source>
        <dbReference type="PROSITE" id="PS50048"/>
    </source>
</evidence>
<feature type="compositionally biased region" description="Basic and acidic residues" evidence="8">
    <location>
        <begin position="169"/>
        <end position="180"/>
    </location>
</feature>
<feature type="compositionally biased region" description="Low complexity" evidence="8">
    <location>
        <begin position="884"/>
        <end position="895"/>
    </location>
</feature>
<sequence length="992" mass="110525">MPNLPSPSAASKKRPHPSGTPPAEPDPANSNPSRDTQNPSALPSTPPNLTATLASSAASSSFRNVSACNRCRLRKNRCDQRLPRCQSCEKAGVRCVGYDPITKREIPRSYVYFLETRVAYLEKQLAEHNIAFKRAVAFDEEDAVKTEAGSEAGNGQTENQEKSQWQTSKLKDEPEQRGEGETAVPADSDDPRSEENWRLHNLVSNIGMVSVQEHRILGIWDRRRGFPLLGSFSPLERLPQTAAPGPGASTMRDSFFGLQTKPMMKRASFPDRELADRLVELYFEHANPQMPILHRGEFMELLDKSYTLDEKNRSPRALYILNIVFAIGAGIIFDDKPPSSDDEGVAGREGSSSTSKRPRLSSHQFQPEEYHASAIVHLESFLGSSSSEGFGGLEELQAVLLLASFALLRPVAPGLWYIVGVAMRLAVDLGLHYEDGVGFESSKDGNQIQPRIDAHERGRREWVRDLRRRLWWCVYSFDRLVATCVGRPFGINDQAISTEFPSMADDKYITKSGLLTPPDGAPSYKHVGFHYFKLRLLQSEIHDVLQYQQTRAVRSRAPNSAVILPHAELTSPFLQGFDSFRSWRHDVHRRLVEWKETAPTRADTGVRFSIELLELNYWQAIILLYQQSLTVPAELAGELTPADDVSSPSFSNFDEGDDEDQVYLNVAEAGQKVIRIYRQLHRVRLVNYTYLATHHTFMAGISFLYAIWHSPLVRSRLTLDEVDFTVLAATSVLGDLMHKCPPAEACRDAFERMSKATVQMCLSTTGFGSQVDMTRGATRSHVPGSLHPGRRQQADQRQRPGYAQGRRITQSRPSRPVPKFDMNLADLFSDNPLAERPHPDSRQGTHPPYSAIWPAYSVYGVLLKYENPGSPQQQSVPQFYYATSPQQSGGSPGSSANRPRPVVPTDPEGQHGLSLDFLDFTSGDQENRTMNADLNADYNMASMPNLGQNVGIDLGFGMAMDFQHDWSENPNYDLLEGYFFGGSGPGASGGDA</sequence>
<protein>
    <submittedName>
        <fullName evidence="10">Transcriptional regulator family: Fungal Specific TF</fullName>
    </submittedName>
</protein>
<dbReference type="InterPro" id="IPR001138">
    <property type="entry name" value="Zn2Cys6_DnaBD"/>
</dbReference>
<dbReference type="PROSITE" id="PS50048">
    <property type="entry name" value="ZN2_CY6_FUNGAL_2"/>
    <property type="match status" value="1"/>
</dbReference>
<dbReference type="GO" id="GO:0045944">
    <property type="term" value="P:positive regulation of transcription by RNA polymerase II"/>
    <property type="evidence" value="ECO:0007669"/>
    <property type="project" value="TreeGrafter"/>
</dbReference>
<dbReference type="GO" id="GO:0006351">
    <property type="term" value="P:DNA-templated transcription"/>
    <property type="evidence" value="ECO:0007669"/>
    <property type="project" value="InterPro"/>
</dbReference>
<dbReference type="Pfam" id="PF00172">
    <property type="entry name" value="Zn_clus"/>
    <property type="match status" value="1"/>
</dbReference>
<evidence type="ECO:0000256" key="8">
    <source>
        <dbReference type="SAM" id="MobiDB-lite"/>
    </source>
</evidence>
<comment type="subcellular location">
    <subcellularLocation>
        <location evidence="1">Nucleus</location>
    </subcellularLocation>
</comment>
<dbReference type="RefSeq" id="XP_058329742.1">
    <property type="nucleotide sequence ID" value="XM_058476852.1"/>
</dbReference>
<keyword evidence="5" id="KW-0238">DNA-binding</keyword>
<feature type="region of interest" description="Disordered" evidence="8">
    <location>
        <begin position="882"/>
        <end position="913"/>
    </location>
</feature>
<feature type="region of interest" description="Disordered" evidence="8">
    <location>
        <begin position="1"/>
        <end position="48"/>
    </location>
</feature>
<evidence type="ECO:0000256" key="5">
    <source>
        <dbReference type="ARBA" id="ARBA00023125"/>
    </source>
</evidence>
<keyword evidence="11" id="KW-1185">Reference proteome</keyword>
<dbReference type="GO" id="GO:0043565">
    <property type="term" value="F:sequence-specific DNA binding"/>
    <property type="evidence" value="ECO:0007669"/>
    <property type="project" value="TreeGrafter"/>
</dbReference>
<evidence type="ECO:0000313" key="10">
    <source>
        <dbReference type="EMBL" id="KAJ5226331.1"/>
    </source>
</evidence>
<dbReference type="AlphaFoldDB" id="A0A9W9NV14"/>
<dbReference type="InterPro" id="IPR052202">
    <property type="entry name" value="Yeast_MetPath_Reg"/>
</dbReference>
<feature type="region of interest" description="Disordered" evidence="8">
    <location>
        <begin position="772"/>
        <end position="822"/>
    </location>
</feature>
<proteinExistence type="predicted"/>
<evidence type="ECO:0000256" key="1">
    <source>
        <dbReference type="ARBA" id="ARBA00004123"/>
    </source>
</evidence>
<feature type="region of interest" description="Disordered" evidence="8">
    <location>
        <begin position="145"/>
        <end position="194"/>
    </location>
</feature>